<name>A0A4Z2IGL1_9TELE</name>
<dbReference type="Proteomes" id="UP000314294">
    <property type="component" value="Unassembled WGS sequence"/>
</dbReference>
<dbReference type="EMBL" id="SRLO01000086">
    <property type="protein sequence ID" value="TNN77159.1"/>
    <property type="molecule type" value="Genomic_DNA"/>
</dbReference>
<reference evidence="2 3" key="1">
    <citation type="submission" date="2019-03" db="EMBL/GenBank/DDBJ databases">
        <title>First draft genome of Liparis tanakae, snailfish: a comprehensive survey of snailfish specific genes.</title>
        <authorList>
            <person name="Kim W."/>
            <person name="Song I."/>
            <person name="Jeong J.-H."/>
            <person name="Kim D."/>
            <person name="Kim S."/>
            <person name="Ryu S."/>
            <person name="Song J.Y."/>
            <person name="Lee S.K."/>
        </authorList>
    </citation>
    <scope>NUCLEOTIDE SEQUENCE [LARGE SCALE GENOMIC DNA]</scope>
    <source>
        <tissue evidence="2">Muscle</tissue>
    </source>
</reference>
<organism evidence="2 3">
    <name type="scientific">Liparis tanakae</name>
    <name type="common">Tanaka's snailfish</name>
    <dbReference type="NCBI Taxonomy" id="230148"/>
    <lineage>
        <taxon>Eukaryota</taxon>
        <taxon>Metazoa</taxon>
        <taxon>Chordata</taxon>
        <taxon>Craniata</taxon>
        <taxon>Vertebrata</taxon>
        <taxon>Euteleostomi</taxon>
        <taxon>Actinopterygii</taxon>
        <taxon>Neopterygii</taxon>
        <taxon>Teleostei</taxon>
        <taxon>Neoteleostei</taxon>
        <taxon>Acanthomorphata</taxon>
        <taxon>Eupercaria</taxon>
        <taxon>Perciformes</taxon>
        <taxon>Cottioidei</taxon>
        <taxon>Cottales</taxon>
        <taxon>Liparidae</taxon>
        <taxon>Liparis</taxon>
    </lineage>
</organism>
<evidence type="ECO:0000256" key="1">
    <source>
        <dbReference type="SAM" id="MobiDB-lite"/>
    </source>
</evidence>
<keyword evidence="3" id="KW-1185">Reference proteome</keyword>
<dbReference type="AlphaFoldDB" id="A0A4Z2IGL1"/>
<evidence type="ECO:0000313" key="3">
    <source>
        <dbReference type="Proteomes" id="UP000314294"/>
    </source>
</evidence>
<feature type="compositionally biased region" description="Basic and acidic residues" evidence="1">
    <location>
        <begin position="157"/>
        <end position="168"/>
    </location>
</feature>
<feature type="region of interest" description="Disordered" evidence="1">
    <location>
        <begin position="157"/>
        <end position="200"/>
    </location>
</feature>
<comment type="caution">
    <text evidence="2">The sequence shown here is derived from an EMBL/GenBank/DDBJ whole genome shotgun (WGS) entry which is preliminary data.</text>
</comment>
<evidence type="ECO:0000313" key="2">
    <source>
        <dbReference type="EMBL" id="TNN77159.1"/>
    </source>
</evidence>
<sequence length="200" mass="21655">MIDGDDGEWQGRTVTERKQETDEGVCGAVTVCCGGQGLADWAQKGHSRASDWKRVVGVSDDCRDVSFNRCQELQAHCPPCAFLSSTAVVSRRPRPMRVRPRVLPTATPASVSPAETRFVQSPAGVIGTVFPLVRCQVVREDRPRNAKLLQLISQNGRLEHPGPYHESDSQDGSDSVEVGVLEHRGRVRVGGVVGSRGSSP</sequence>
<gene>
    <name evidence="2" type="ORF">EYF80_012628</name>
</gene>
<protein>
    <submittedName>
        <fullName evidence="2">Uncharacterized protein</fullName>
    </submittedName>
</protein>
<proteinExistence type="predicted"/>
<accession>A0A4Z2IGL1</accession>